<dbReference type="InterPro" id="IPR039809">
    <property type="entry name" value="Chemokine_b/g/d"/>
</dbReference>
<evidence type="ECO:0000256" key="5">
    <source>
        <dbReference type="ARBA" id="ARBA00023157"/>
    </source>
</evidence>
<dbReference type="CDD" id="cd00272">
    <property type="entry name" value="Chemokine_CC"/>
    <property type="match status" value="1"/>
</dbReference>
<keyword evidence="3 6" id="KW-0202">Cytokine</keyword>
<proteinExistence type="inferred from homology"/>
<protein>
    <recommendedName>
        <fullName evidence="6">C-C motif chemokine</fullName>
    </recommendedName>
</protein>
<evidence type="ECO:0000313" key="8">
    <source>
        <dbReference type="EMBL" id="KAK6489642.1"/>
    </source>
</evidence>
<organism evidence="8 9">
    <name type="scientific">Huso huso</name>
    <name type="common">Beluga</name>
    <name type="synonym">Acipenser huso</name>
    <dbReference type="NCBI Taxonomy" id="61971"/>
    <lineage>
        <taxon>Eukaryota</taxon>
        <taxon>Metazoa</taxon>
        <taxon>Chordata</taxon>
        <taxon>Craniata</taxon>
        <taxon>Vertebrata</taxon>
        <taxon>Euteleostomi</taxon>
        <taxon>Actinopterygii</taxon>
        <taxon>Chondrostei</taxon>
        <taxon>Acipenseriformes</taxon>
        <taxon>Acipenseridae</taxon>
        <taxon>Huso</taxon>
    </lineage>
</organism>
<evidence type="ECO:0000256" key="4">
    <source>
        <dbReference type="ARBA" id="ARBA00022729"/>
    </source>
</evidence>
<name>A0ABR0ZXT9_HUSHU</name>
<dbReference type="Proteomes" id="UP001369086">
    <property type="component" value="Unassembled WGS sequence"/>
</dbReference>
<accession>A0ABR0ZXT9</accession>
<dbReference type="InterPro" id="IPR000827">
    <property type="entry name" value="Chemokine_CC_CS"/>
</dbReference>
<comment type="subcellular location">
    <subcellularLocation>
        <location evidence="6">Secreted</location>
    </subcellularLocation>
</comment>
<feature type="signal peptide" evidence="6">
    <location>
        <begin position="1"/>
        <end position="22"/>
    </location>
</feature>
<dbReference type="InterPro" id="IPR036048">
    <property type="entry name" value="Interleukin_8-like_sf"/>
</dbReference>
<feature type="domain" description="Chemokine interleukin-8-like" evidence="7">
    <location>
        <begin position="28"/>
        <end position="86"/>
    </location>
</feature>
<dbReference type="SUPFAM" id="SSF54117">
    <property type="entry name" value="Interleukin 8-like chemokines"/>
    <property type="match status" value="1"/>
</dbReference>
<gene>
    <name evidence="8" type="ORF">HHUSO_G6502</name>
</gene>
<dbReference type="PANTHER" id="PTHR12015">
    <property type="entry name" value="SMALL INDUCIBLE CYTOKINE A"/>
    <property type="match status" value="1"/>
</dbReference>
<keyword evidence="5" id="KW-1015">Disulfide bond</keyword>
<comment type="caution">
    <text evidence="8">The sequence shown here is derived from an EMBL/GenBank/DDBJ whole genome shotgun (WGS) entry which is preliminary data.</text>
</comment>
<feature type="chain" id="PRO_5044978675" description="C-C motif chemokine" evidence="6">
    <location>
        <begin position="23"/>
        <end position="99"/>
    </location>
</feature>
<dbReference type="InterPro" id="IPR001811">
    <property type="entry name" value="Chemokine_IL8-like_dom"/>
</dbReference>
<keyword evidence="9" id="KW-1185">Reference proteome</keyword>
<dbReference type="SMART" id="SM00199">
    <property type="entry name" value="SCY"/>
    <property type="match status" value="1"/>
</dbReference>
<dbReference type="Pfam" id="PF00048">
    <property type="entry name" value="IL8"/>
    <property type="match status" value="1"/>
</dbReference>
<dbReference type="PANTHER" id="PTHR12015:SF103">
    <property type="entry name" value="C-C MOTIF CHEMOKINE 4-RELATED"/>
    <property type="match status" value="1"/>
</dbReference>
<comment type="similarity">
    <text evidence="1 6">Belongs to the intercrine beta (chemokine CC) family.</text>
</comment>
<dbReference type="PROSITE" id="PS00472">
    <property type="entry name" value="SMALL_CYTOKINES_CC"/>
    <property type="match status" value="1"/>
</dbReference>
<sequence>MKSAHLVIAALLFAALCSQTLCNNSNPPSICCFRFQKVPIPISLLASYKETSNQCPRSGVVFVTRRGINVCANPEVKWVKNQMSHLDEILATFPDDTKA</sequence>
<evidence type="ECO:0000313" key="9">
    <source>
        <dbReference type="Proteomes" id="UP001369086"/>
    </source>
</evidence>
<reference evidence="8 9" key="1">
    <citation type="submission" date="2021-05" db="EMBL/GenBank/DDBJ databases">
        <authorList>
            <person name="Zahm M."/>
            <person name="Klopp C."/>
            <person name="Cabau C."/>
            <person name="Kuhl H."/>
            <person name="Suciu R."/>
            <person name="Ciorpac M."/>
            <person name="Holostenco D."/>
            <person name="Gessner J."/>
            <person name="Wuertz S."/>
            <person name="Hohne C."/>
            <person name="Stock M."/>
            <person name="Gislard M."/>
            <person name="Lluch J."/>
            <person name="Milhes M."/>
            <person name="Lampietro C."/>
            <person name="Lopez Roques C."/>
            <person name="Donnadieu C."/>
            <person name="Du K."/>
            <person name="Schartl M."/>
            <person name="Guiguen Y."/>
        </authorList>
    </citation>
    <scope>NUCLEOTIDE SEQUENCE [LARGE SCALE GENOMIC DNA]</scope>
    <source>
        <strain evidence="8">Hh-F2</strain>
        <tissue evidence="8">Blood</tissue>
    </source>
</reference>
<keyword evidence="4 6" id="KW-0732">Signal</keyword>
<keyword evidence="6" id="KW-0964">Secreted</keyword>
<evidence type="ECO:0000256" key="2">
    <source>
        <dbReference type="ARBA" id="ARBA00022500"/>
    </source>
</evidence>
<dbReference type="EMBL" id="JAHFZB010000005">
    <property type="protein sequence ID" value="KAK6489642.1"/>
    <property type="molecule type" value="Genomic_DNA"/>
</dbReference>
<evidence type="ECO:0000256" key="6">
    <source>
        <dbReference type="RuleBase" id="RU361150"/>
    </source>
</evidence>
<evidence type="ECO:0000256" key="1">
    <source>
        <dbReference type="ARBA" id="ARBA00010868"/>
    </source>
</evidence>
<evidence type="ECO:0000259" key="7">
    <source>
        <dbReference type="SMART" id="SM00199"/>
    </source>
</evidence>
<dbReference type="Gene3D" id="2.40.50.40">
    <property type="match status" value="1"/>
</dbReference>
<evidence type="ECO:0000256" key="3">
    <source>
        <dbReference type="ARBA" id="ARBA00022514"/>
    </source>
</evidence>
<keyword evidence="2 6" id="KW-0145">Chemotaxis</keyword>